<keyword evidence="2" id="KW-0808">Transferase</keyword>
<dbReference type="GO" id="GO:0016740">
    <property type="term" value="F:transferase activity"/>
    <property type="evidence" value="ECO:0007669"/>
    <property type="project" value="UniProtKB-KW"/>
</dbReference>
<dbReference type="InterPro" id="IPR036873">
    <property type="entry name" value="Rhodanese-like_dom_sf"/>
</dbReference>
<proteinExistence type="predicted"/>
<dbReference type="CDD" id="cd00158">
    <property type="entry name" value="RHOD"/>
    <property type="match status" value="1"/>
</dbReference>
<dbReference type="Gene3D" id="3.40.250.10">
    <property type="entry name" value="Rhodanese-like domain"/>
    <property type="match status" value="1"/>
</dbReference>
<name>A0A2A5RK95_9LACT</name>
<dbReference type="InterPro" id="IPR001763">
    <property type="entry name" value="Rhodanese-like_dom"/>
</dbReference>
<dbReference type="STRING" id="1291764.GCA_001311235_02308"/>
<dbReference type="AlphaFoldDB" id="A0A2A5RK95"/>
<dbReference type="PANTHER" id="PTHR43031:SF17">
    <property type="entry name" value="SULFURTRANSFERASE YTWF-RELATED"/>
    <property type="match status" value="1"/>
</dbReference>
<gene>
    <name evidence="2" type="ORF">RT41_GL001705</name>
</gene>
<evidence type="ECO:0000259" key="1">
    <source>
        <dbReference type="PROSITE" id="PS50206"/>
    </source>
</evidence>
<dbReference type="PROSITE" id="PS50206">
    <property type="entry name" value="RHODANESE_3"/>
    <property type="match status" value="1"/>
</dbReference>
<dbReference type="Pfam" id="PF00581">
    <property type="entry name" value="Rhodanese"/>
    <property type="match status" value="1"/>
</dbReference>
<dbReference type="PANTHER" id="PTHR43031">
    <property type="entry name" value="FAD-DEPENDENT OXIDOREDUCTASE"/>
    <property type="match status" value="1"/>
</dbReference>
<dbReference type="Proteomes" id="UP000218181">
    <property type="component" value="Unassembled WGS sequence"/>
</dbReference>
<reference evidence="2 3" key="1">
    <citation type="submission" date="2014-12" db="EMBL/GenBank/DDBJ databases">
        <title>Draft genome sequences of 10 type strains of Lactococcus.</title>
        <authorList>
            <person name="Sun Z."/>
            <person name="Zhong Z."/>
            <person name="Liu W."/>
            <person name="Zhang W."/>
            <person name="Zhang H."/>
        </authorList>
    </citation>
    <scope>NUCLEOTIDE SEQUENCE [LARGE SCALE GENOMIC DNA]</scope>
    <source>
        <strain evidence="2 3">JCM 16395</strain>
    </source>
</reference>
<evidence type="ECO:0000313" key="2">
    <source>
        <dbReference type="EMBL" id="PCR99592.1"/>
    </source>
</evidence>
<feature type="domain" description="Rhodanese" evidence="1">
    <location>
        <begin position="20"/>
        <end position="101"/>
    </location>
</feature>
<protein>
    <submittedName>
        <fullName evidence="2">Rhodanese-related sulfurtransferase</fullName>
    </submittedName>
</protein>
<dbReference type="EMBL" id="JXJU01000007">
    <property type="protein sequence ID" value="PCR99592.1"/>
    <property type="molecule type" value="Genomic_DNA"/>
</dbReference>
<dbReference type="SUPFAM" id="SSF52821">
    <property type="entry name" value="Rhodanese/Cell cycle control phosphatase"/>
    <property type="match status" value="1"/>
</dbReference>
<sequence length="103" mass="11482">MFGFSKVNSISPDDLAQKLQQNKTQLIDVREVNEFRSGHIKGARNIPLSQIDRFSTTSSSKIYVICQSGMRSKKAYKILEKKGLDVTNVMGGMSAWKGKTVRG</sequence>
<dbReference type="InterPro" id="IPR050229">
    <property type="entry name" value="GlpE_sulfurtransferase"/>
</dbReference>
<accession>A0A2A5RK95</accession>
<dbReference type="SMART" id="SM00450">
    <property type="entry name" value="RHOD"/>
    <property type="match status" value="1"/>
</dbReference>
<dbReference type="OrthoDB" id="9800872at2"/>
<keyword evidence="3" id="KW-1185">Reference proteome</keyword>
<evidence type="ECO:0000313" key="3">
    <source>
        <dbReference type="Proteomes" id="UP000218181"/>
    </source>
</evidence>
<comment type="caution">
    <text evidence="2">The sequence shown here is derived from an EMBL/GenBank/DDBJ whole genome shotgun (WGS) entry which is preliminary data.</text>
</comment>
<organism evidence="2 3">
    <name type="scientific">Lactococcus fujiensis JCM 16395</name>
    <dbReference type="NCBI Taxonomy" id="1291764"/>
    <lineage>
        <taxon>Bacteria</taxon>
        <taxon>Bacillati</taxon>
        <taxon>Bacillota</taxon>
        <taxon>Bacilli</taxon>
        <taxon>Lactobacillales</taxon>
        <taxon>Streptococcaceae</taxon>
        <taxon>Lactococcus</taxon>
    </lineage>
</organism>
<dbReference type="RefSeq" id="WP_054639668.1">
    <property type="nucleotide sequence ID" value="NZ_BBAL01000008.1"/>
</dbReference>